<dbReference type="Pfam" id="PF00153">
    <property type="entry name" value="Mito_carr"/>
    <property type="match status" value="1"/>
</dbReference>
<dbReference type="InterPro" id="IPR023395">
    <property type="entry name" value="MCP_dom_sf"/>
</dbReference>
<comment type="caution">
    <text evidence="4">The sequence shown here is derived from an EMBL/GenBank/DDBJ whole genome shotgun (WGS) entry which is preliminary data.</text>
</comment>
<reference evidence="4" key="1">
    <citation type="submission" date="2020-03" db="EMBL/GenBank/DDBJ databases">
        <title>Castanea mollissima Vanexum genome sequencing.</title>
        <authorList>
            <person name="Staton M."/>
        </authorList>
    </citation>
    <scope>NUCLEOTIDE SEQUENCE</scope>
    <source>
        <tissue evidence="4">Leaf</tissue>
    </source>
</reference>
<comment type="subcellular location">
    <subcellularLocation>
        <location evidence="1">Membrane</location>
        <topology evidence="1">Multi-pass membrane protein</topology>
    </subcellularLocation>
</comment>
<keyword evidence="5" id="KW-1185">Reference proteome</keyword>
<sequence>MSQSQPQSKSKLEQWQWENATTGAAAGFTTVAAMYPLDVICTRFQVNDGLVSTLPSYKTRLTLFSPLLAWRVSEGFMQASIPQLLGQLFHGVYISSSMIEQNKGILKTRKGSLVLVFILLLLQKLELCNNHEG</sequence>
<accession>A0A8J4VJX4</accession>
<dbReference type="InterPro" id="IPR018108">
    <property type="entry name" value="MCP_transmembrane"/>
</dbReference>
<evidence type="ECO:0000256" key="2">
    <source>
        <dbReference type="ARBA" id="ARBA00022692"/>
    </source>
</evidence>
<evidence type="ECO:0000313" key="5">
    <source>
        <dbReference type="Proteomes" id="UP000737018"/>
    </source>
</evidence>
<evidence type="ECO:0000313" key="4">
    <source>
        <dbReference type="EMBL" id="KAF3951536.1"/>
    </source>
</evidence>
<evidence type="ECO:0000256" key="3">
    <source>
        <dbReference type="ARBA" id="ARBA00023136"/>
    </source>
</evidence>
<proteinExistence type="predicted"/>
<dbReference type="OrthoDB" id="269120at2759"/>
<protein>
    <recommendedName>
        <fullName evidence="6">Mitochondrial carrier protein</fullName>
    </recommendedName>
</protein>
<dbReference type="Gene3D" id="1.50.40.10">
    <property type="entry name" value="Mitochondrial carrier domain"/>
    <property type="match status" value="1"/>
</dbReference>
<dbReference type="GO" id="GO:0016020">
    <property type="term" value="C:membrane"/>
    <property type="evidence" value="ECO:0007669"/>
    <property type="project" value="UniProtKB-SubCell"/>
</dbReference>
<keyword evidence="3" id="KW-0472">Membrane</keyword>
<evidence type="ECO:0000256" key="1">
    <source>
        <dbReference type="ARBA" id="ARBA00004141"/>
    </source>
</evidence>
<name>A0A8J4VJX4_9ROSI</name>
<dbReference type="AlphaFoldDB" id="A0A8J4VJX4"/>
<organism evidence="4 5">
    <name type="scientific">Castanea mollissima</name>
    <name type="common">Chinese chestnut</name>
    <dbReference type="NCBI Taxonomy" id="60419"/>
    <lineage>
        <taxon>Eukaryota</taxon>
        <taxon>Viridiplantae</taxon>
        <taxon>Streptophyta</taxon>
        <taxon>Embryophyta</taxon>
        <taxon>Tracheophyta</taxon>
        <taxon>Spermatophyta</taxon>
        <taxon>Magnoliopsida</taxon>
        <taxon>eudicotyledons</taxon>
        <taxon>Gunneridae</taxon>
        <taxon>Pentapetalae</taxon>
        <taxon>rosids</taxon>
        <taxon>fabids</taxon>
        <taxon>Fagales</taxon>
        <taxon>Fagaceae</taxon>
        <taxon>Castanea</taxon>
    </lineage>
</organism>
<evidence type="ECO:0008006" key="6">
    <source>
        <dbReference type="Google" id="ProtNLM"/>
    </source>
</evidence>
<dbReference type="Proteomes" id="UP000737018">
    <property type="component" value="Unassembled WGS sequence"/>
</dbReference>
<keyword evidence="2" id="KW-0812">Transmembrane</keyword>
<dbReference type="EMBL" id="JRKL02004899">
    <property type="protein sequence ID" value="KAF3951536.1"/>
    <property type="molecule type" value="Genomic_DNA"/>
</dbReference>
<dbReference type="SUPFAM" id="SSF103506">
    <property type="entry name" value="Mitochondrial carrier"/>
    <property type="match status" value="1"/>
</dbReference>
<gene>
    <name evidence="4" type="ORF">CMV_022827</name>
</gene>